<keyword evidence="3" id="KW-1185">Reference proteome</keyword>
<feature type="region of interest" description="Disordered" evidence="1">
    <location>
        <begin position="118"/>
        <end position="150"/>
    </location>
</feature>
<comment type="caution">
    <text evidence="2">The sequence shown here is derived from an EMBL/GenBank/DDBJ whole genome shotgun (WGS) entry which is preliminary data.</text>
</comment>
<organism evidence="2 3">
    <name type="scientific">Myotis myotis</name>
    <name type="common">Greater mouse-eared bat</name>
    <name type="synonym">Vespertilio myotis</name>
    <dbReference type="NCBI Taxonomy" id="51298"/>
    <lineage>
        <taxon>Eukaryota</taxon>
        <taxon>Metazoa</taxon>
        <taxon>Chordata</taxon>
        <taxon>Craniata</taxon>
        <taxon>Vertebrata</taxon>
        <taxon>Euteleostomi</taxon>
        <taxon>Mammalia</taxon>
        <taxon>Eutheria</taxon>
        <taxon>Laurasiatheria</taxon>
        <taxon>Chiroptera</taxon>
        <taxon>Yangochiroptera</taxon>
        <taxon>Vespertilionidae</taxon>
        <taxon>Myotis</taxon>
    </lineage>
</organism>
<dbReference type="AlphaFoldDB" id="A0A7J7RME7"/>
<evidence type="ECO:0000313" key="2">
    <source>
        <dbReference type="EMBL" id="KAF6277380.1"/>
    </source>
</evidence>
<reference evidence="2 3" key="1">
    <citation type="journal article" date="2020" name="Nature">
        <title>Six reference-quality genomes reveal evolution of bat adaptations.</title>
        <authorList>
            <person name="Jebb D."/>
            <person name="Huang Z."/>
            <person name="Pippel M."/>
            <person name="Hughes G.M."/>
            <person name="Lavrichenko K."/>
            <person name="Devanna P."/>
            <person name="Winkler S."/>
            <person name="Jermiin L.S."/>
            <person name="Skirmuntt E.C."/>
            <person name="Katzourakis A."/>
            <person name="Burkitt-Gray L."/>
            <person name="Ray D.A."/>
            <person name="Sullivan K.A.M."/>
            <person name="Roscito J.G."/>
            <person name="Kirilenko B.M."/>
            <person name="Davalos L.M."/>
            <person name="Corthals A.P."/>
            <person name="Power M.L."/>
            <person name="Jones G."/>
            <person name="Ransome R.D."/>
            <person name="Dechmann D.K.N."/>
            <person name="Locatelli A.G."/>
            <person name="Puechmaille S.J."/>
            <person name="Fedrigo O."/>
            <person name="Jarvis E.D."/>
            <person name="Hiller M."/>
            <person name="Vernes S.C."/>
            <person name="Myers E.W."/>
            <person name="Teeling E.C."/>
        </authorList>
    </citation>
    <scope>NUCLEOTIDE SEQUENCE [LARGE SCALE GENOMIC DNA]</scope>
    <source>
        <strain evidence="2">MMyoMyo1</strain>
        <tissue evidence="2">Flight muscle</tissue>
    </source>
</reference>
<name>A0A7J7RME7_MYOMY</name>
<protein>
    <submittedName>
        <fullName evidence="2">Uncharacterized protein</fullName>
    </submittedName>
</protein>
<accession>A0A7J7RME7</accession>
<evidence type="ECO:0000313" key="3">
    <source>
        <dbReference type="Proteomes" id="UP000527355"/>
    </source>
</evidence>
<dbReference type="EMBL" id="JABWUV010000024">
    <property type="protein sequence ID" value="KAF6277380.1"/>
    <property type="molecule type" value="Genomic_DNA"/>
</dbReference>
<gene>
    <name evidence="2" type="ORF">mMyoMyo1_010249</name>
</gene>
<evidence type="ECO:0000256" key="1">
    <source>
        <dbReference type="SAM" id="MobiDB-lite"/>
    </source>
</evidence>
<dbReference type="Proteomes" id="UP000527355">
    <property type="component" value="Unassembled WGS sequence"/>
</dbReference>
<sequence>MASAETRCRRRLSREGGCSHADEEGGRRRGQREWSGPRWRSADSAAPGPVRAALPCSLCLAQGEALVLSCSEEPSRGCTAGHFPDWQQTGQAGPQPRPWTCWLLGGDMPCSQLWDSAAQPTRLQSPRRTKPMQMQGSFRPHQGHSAGPAK</sequence>
<feature type="region of interest" description="Disordered" evidence="1">
    <location>
        <begin position="1"/>
        <end position="49"/>
    </location>
</feature>
<proteinExistence type="predicted"/>